<evidence type="ECO:0000313" key="3">
    <source>
        <dbReference type="Proteomes" id="UP000664521"/>
    </source>
</evidence>
<sequence length="162" mass="18313">MISKFSLIILTVLTSALSLHLPFPQHHTLTNLSLPLQGPGPSRHDHRISCFDIKLIPVSLATCQPALQAFAARSDIDFQHTYGAHKKEERINLHSGRCTINLYPSRYSGFTVLSFREVIEYVTWVLERCESSRLGGNLYLGSAFYDWYLEVLGGREDSEQTS</sequence>
<name>A0A8H3GC11_9LECA</name>
<evidence type="ECO:0000256" key="1">
    <source>
        <dbReference type="SAM" id="SignalP"/>
    </source>
</evidence>
<keyword evidence="1" id="KW-0732">Signal</keyword>
<dbReference type="EMBL" id="CAJPDS010000098">
    <property type="protein sequence ID" value="CAF9937116.1"/>
    <property type="molecule type" value="Genomic_DNA"/>
</dbReference>
<keyword evidence="3" id="KW-1185">Reference proteome</keyword>
<accession>A0A8H3GC11</accession>
<feature type="chain" id="PRO_5034803366" description="Effector protein" evidence="1">
    <location>
        <begin position="19"/>
        <end position="162"/>
    </location>
</feature>
<proteinExistence type="predicted"/>
<protein>
    <recommendedName>
        <fullName evidence="4">Effector protein</fullName>
    </recommendedName>
</protein>
<gene>
    <name evidence="2" type="ORF">HETSPECPRED_010559</name>
</gene>
<evidence type="ECO:0008006" key="4">
    <source>
        <dbReference type="Google" id="ProtNLM"/>
    </source>
</evidence>
<dbReference type="Proteomes" id="UP000664521">
    <property type="component" value="Unassembled WGS sequence"/>
</dbReference>
<dbReference type="AlphaFoldDB" id="A0A8H3GC11"/>
<reference evidence="2" key="1">
    <citation type="submission" date="2021-03" db="EMBL/GenBank/DDBJ databases">
        <authorList>
            <person name="Tagirdzhanova G."/>
        </authorList>
    </citation>
    <scope>NUCLEOTIDE SEQUENCE</scope>
</reference>
<organism evidence="2 3">
    <name type="scientific">Heterodermia speciosa</name>
    <dbReference type="NCBI Taxonomy" id="116794"/>
    <lineage>
        <taxon>Eukaryota</taxon>
        <taxon>Fungi</taxon>
        <taxon>Dikarya</taxon>
        <taxon>Ascomycota</taxon>
        <taxon>Pezizomycotina</taxon>
        <taxon>Lecanoromycetes</taxon>
        <taxon>OSLEUM clade</taxon>
        <taxon>Lecanoromycetidae</taxon>
        <taxon>Caliciales</taxon>
        <taxon>Physciaceae</taxon>
        <taxon>Heterodermia</taxon>
    </lineage>
</organism>
<comment type="caution">
    <text evidence="2">The sequence shown here is derived from an EMBL/GenBank/DDBJ whole genome shotgun (WGS) entry which is preliminary data.</text>
</comment>
<evidence type="ECO:0000313" key="2">
    <source>
        <dbReference type="EMBL" id="CAF9937116.1"/>
    </source>
</evidence>
<feature type="signal peptide" evidence="1">
    <location>
        <begin position="1"/>
        <end position="18"/>
    </location>
</feature>